<dbReference type="GO" id="GO:0005886">
    <property type="term" value="C:plasma membrane"/>
    <property type="evidence" value="ECO:0007669"/>
    <property type="project" value="UniProtKB-SubCell"/>
</dbReference>
<dbReference type="InterPro" id="IPR001172">
    <property type="entry name" value="FliN_T3SS_HrcQb"/>
</dbReference>
<keyword evidence="9" id="KW-0966">Cell projection</keyword>
<evidence type="ECO:0000256" key="1">
    <source>
        <dbReference type="ARBA" id="ARBA00004413"/>
    </source>
</evidence>
<evidence type="ECO:0000313" key="9">
    <source>
        <dbReference type="EMBL" id="SEF63025.1"/>
    </source>
</evidence>
<name>A0A1H5TJP1_9BACT</name>
<keyword evidence="6" id="KW-0283">Flagellar rotation</keyword>
<dbReference type="GO" id="GO:0003774">
    <property type="term" value="F:cytoskeletal motor activity"/>
    <property type="evidence" value="ECO:0007669"/>
    <property type="project" value="InterPro"/>
</dbReference>
<keyword evidence="4" id="KW-1003">Cell membrane</keyword>
<evidence type="ECO:0000256" key="4">
    <source>
        <dbReference type="ARBA" id="ARBA00022475"/>
    </source>
</evidence>
<evidence type="ECO:0000259" key="8">
    <source>
        <dbReference type="Pfam" id="PF01052"/>
    </source>
</evidence>
<gene>
    <name evidence="9" type="ORF">SAMN05421819_0639</name>
</gene>
<dbReference type="EMBL" id="FNVA01000001">
    <property type="protein sequence ID" value="SEF63025.1"/>
    <property type="molecule type" value="Genomic_DNA"/>
</dbReference>
<evidence type="ECO:0000256" key="7">
    <source>
        <dbReference type="ARBA" id="ARBA00023136"/>
    </source>
</evidence>
<comment type="subcellular location">
    <subcellularLocation>
        <location evidence="1">Cell membrane</location>
        <topology evidence="1">Peripheral membrane protein</topology>
        <orientation evidence="1">Cytoplasmic side</orientation>
    </subcellularLocation>
</comment>
<protein>
    <recommendedName>
        <fullName evidence="3">Flagellar motor switch protein FliN</fullName>
    </recommendedName>
</protein>
<keyword evidence="9" id="KW-0282">Flagellum</keyword>
<keyword evidence="9" id="KW-0969">Cilium</keyword>
<dbReference type="SUPFAM" id="SSF101801">
    <property type="entry name" value="Surface presentation of antigens (SPOA)"/>
    <property type="match status" value="1"/>
</dbReference>
<dbReference type="AlphaFoldDB" id="A0A1H5TJP1"/>
<feature type="domain" description="Flagellar motor switch protein FliN-like C-terminal" evidence="8">
    <location>
        <begin position="178"/>
        <end position="247"/>
    </location>
</feature>
<evidence type="ECO:0000313" key="10">
    <source>
        <dbReference type="Proteomes" id="UP000236728"/>
    </source>
</evidence>
<evidence type="ECO:0000256" key="2">
    <source>
        <dbReference type="ARBA" id="ARBA00009226"/>
    </source>
</evidence>
<dbReference type="GO" id="GO:0006935">
    <property type="term" value="P:chemotaxis"/>
    <property type="evidence" value="ECO:0007669"/>
    <property type="project" value="UniProtKB-KW"/>
</dbReference>
<dbReference type="PANTHER" id="PTHR43484:SF1">
    <property type="entry name" value="FLAGELLAR MOTOR SWITCH PROTEIN FLIN"/>
    <property type="match status" value="1"/>
</dbReference>
<evidence type="ECO:0000256" key="5">
    <source>
        <dbReference type="ARBA" id="ARBA00022500"/>
    </source>
</evidence>
<dbReference type="GO" id="GO:0009425">
    <property type="term" value="C:bacterial-type flagellum basal body"/>
    <property type="evidence" value="ECO:0007669"/>
    <property type="project" value="InterPro"/>
</dbReference>
<dbReference type="Proteomes" id="UP000236728">
    <property type="component" value="Unassembled WGS sequence"/>
</dbReference>
<evidence type="ECO:0000256" key="6">
    <source>
        <dbReference type="ARBA" id="ARBA00022779"/>
    </source>
</evidence>
<dbReference type="InterPro" id="IPR001543">
    <property type="entry name" value="FliN-like_C"/>
</dbReference>
<dbReference type="PRINTS" id="PR00956">
    <property type="entry name" value="FLGMOTORFLIN"/>
</dbReference>
<dbReference type="RefSeq" id="WP_235011314.1">
    <property type="nucleotide sequence ID" value="NZ_FNVA01000001.1"/>
</dbReference>
<accession>A0A1H5TJP1</accession>
<dbReference type="InterPro" id="IPR051469">
    <property type="entry name" value="FliN/MopA/SpaO"/>
</dbReference>
<proteinExistence type="inferred from homology"/>
<dbReference type="PANTHER" id="PTHR43484">
    <property type="match status" value="1"/>
</dbReference>
<sequence>MEPTFSKLADAPFLTSLLQQLATRLEFLGGNPWTVEETGAPVDDADDLTSFELRFEGAVQGSVVLRADAHAITATRSAAALEEDGELSELVEHWIEPALAALREANPATEWQATVELAVSSEPVQSFGIAMHANDGTTIRLTIGIDAAAVQSIDAISVHPPLVAFPERGDAKAMNLDLVLDVELNVVLRFGQRQLTLREVLDLTSGSVIELDRQVEEPVELLLEGKVIARGEAVVIDGNYGLRVTEVPQPISQHMLA</sequence>
<keyword evidence="10" id="KW-1185">Reference proteome</keyword>
<keyword evidence="5" id="KW-0145">Chemotaxis</keyword>
<dbReference type="Pfam" id="PF01052">
    <property type="entry name" value="FliMN_C"/>
    <property type="match status" value="1"/>
</dbReference>
<dbReference type="Gene3D" id="2.30.330.10">
    <property type="entry name" value="SpoA-like"/>
    <property type="match status" value="1"/>
</dbReference>
<dbReference type="InterPro" id="IPR036429">
    <property type="entry name" value="SpoA-like_sf"/>
</dbReference>
<comment type="similarity">
    <text evidence="2">Belongs to the FliN/MopA/SpaO family.</text>
</comment>
<reference evidence="9 10" key="1">
    <citation type="submission" date="2016-10" db="EMBL/GenBank/DDBJ databases">
        <authorList>
            <person name="de Groot N.N."/>
        </authorList>
    </citation>
    <scope>NUCLEOTIDE SEQUENCE [LARGE SCALE GENOMIC DNA]</scope>
    <source>
        <strain evidence="9 10">DSM 22489</strain>
    </source>
</reference>
<keyword evidence="7" id="KW-0472">Membrane</keyword>
<evidence type="ECO:0000256" key="3">
    <source>
        <dbReference type="ARBA" id="ARBA00021897"/>
    </source>
</evidence>
<organism evidence="9 10">
    <name type="scientific">Bryocella elongata</name>
    <dbReference type="NCBI Taxonomy" id="863522"/>
    <lineage>
        <taxon>Bacteria</taxon>
        <taxon>Pseudomonadati</taxon>
        <taxon>Acidobacteriota</taxon>
        <taxon>Terriglobia</taxon>
        <taxon>Terriglobales</taxon>
        <taxon>Acidobacteriaceae</taxon>
        <taxon>Bryocella</taxon>
    </lineage>
</organism>
<dbReference type="GO" id="GO:0071973">
    <property type="term" value="P:bacterial-type flagellum-dependent cell motility"/>
    <property type="evidence" value="ECO:0007669"/>
    <property type="project" value="InterPro"/>
</dbReference>